<accession>A0A402AE89</accession>
<dbReference type="InterPro" id="IPR003832">
    <property type="entry name" value="DUF212"/>
</dbReference>
<proteinExistence type="predicted"/>
<sequence length="66" mass="7428">MNNTTILDNRVLIAAFLAWAIAQVSKTILELFKQRKLALSRLVSSGGCPVLTQHWLLAWRPLLAVR</sequence>
<reference evidence="3" key="1">
    <citation type="submission" date="2018-12" db="EMBL/GenBank/DDBJ databases">
        <title>Tengunoibacter tsumagoiensis gen. nov., sp. nov., Dictyobacter kobayashii sp. nov., D. alpinus sp. nov., and D. joshuensis sp. nov. and description of Dictyobacteraceae fam. nov. within the order Ktedonobacterales isolated from Tengu-no-mugimeshi.</title>
        <authorList>
            <person name="Wang C.M."/>
            <person name="Zheng Y."/>
            <person name="Sakai Y."/>
            <person name="Toyoda A."/>
            <person name="Minakuchi Y."/>
            <person name="Abe K."/>
            <person name="Yokota A."/>
            <person name="Yabe S."/>
        </authorList>
    </citation>
    <scope>NUCLEOTIDE SEQUENCE [LARGE SCALE GENOMIC DNA]</scope>
    <source>
        <strain evidence="3">Uno11</strain>
    </source>
</reference>
<keyword evidence="1" id="KW-0472">Membrane</keyword>
<evidence type="ECO:0000313" key="2">
    <source>
        <dbReference type="EMBL" id="GCE17419.1"/>
    </source>
</evidence>
<comment type="caution">
    <text evidence="2">The sequence shown here is derived from an EMBL/GenBank/DDBJ whole genome shotgun (WGS) entry which is preliminary data.</text>
</comment>
<dbReference type="Proteomes" id="UP000287188">
    <property type="component" value="Unassembled WGS sequence"/>
</dbReference>
<feature type="transmembrane region" description="Helical" evidence="1">
    <location>
        <begin position="12"/>
        <end position="32"/>
    </location>
</feature>
<dbReference type="Pfam" id="PF02681">
    <property type="entry name" value="DUF212"/>
    <property type="match status" value="1"/>
</dbReference>
<name>A0A402AE89_9CHLR</name>
<keyword evidence="1" id="KW-1133">Transmembrane helix</keyword>
<evidence type="ECO:0000256" key="1">
    <source>
        <dbReference type="SAM" id="Phobius"/>
    </source>
</evidence>
<dbReference type="EMBL" id="BIFS01000001">
    <property type="protein sequence ID" value="GCE17419.1"/>
    <property type="molecule type" value="Genomic_DNA"/>
</dbReference>
<organism evidence="2 3">
    <name type="scientific">Dictyobacter kobayashii</name>
    <dbReference type="NCBI Taxonomy" id="2014872"/>
    <lineage>
        <taxon>Bacteria</taxon>
        <taxon>Bacillati</taxon>
        <taxon>Chloroflexota</taxon>
        <taxon>Ktedonobacteria</taxon>
        <taxon>Ktedonobacterales</taxon>
        <taxon>Dictyobacteraceae</taxon>
        <taxon>Dictyobacter</taxon>
    </lineage>
</organism>
<keyword evidence="1" id="KW-0812">Transmembrane</keyword>
<keyword evidence="3" id="KW-1185">Reference proteome</keyword>
<gene>
    <name evidence="2" type="ORF">KDK_12190</name>
</gene>
<evidence type="ECO:0000313" key="3">
    <source>
        <dbReference type="Proteomes" id="UP000287188"/>
    </source>
</evidence>
<dbReference type="AlphaFoldDB" id="A0A402AE89"/>
<protein>
    <submittedName>
        <fullName evidence="2">Uncharacterized protein</fullName>
    </submittedName>
</protein>